<name>A0A9P7YVI5_9HELO</name>
<feature type="signal peptide" evidence="1">
    <location>
        <begin position="1"/>
        <end position="17"/>
    </location>
</feature>
<gene>
    <name evidence="2" type="ORF">BJ878DRAFT_528847</name>
</gene>
<organism evidence="2 3">
    <name type="scientific">Calycina marina</name>
    <dbReference type="NCBI Taxonomy" id="1763456"/>
    <lineage>
        <taxon>Eukaryota</taxon>
        <taxon>Fungi</taxon>
        <taxon>Dikarya</taxon>
        <taxon>Ascomycota</taxon>
        <taxon>Pezizomycotina</taxon>
        <taxon>Leotiomycetes</taxon>
        <taxon>Helotiales</taxon>
        <taxon>Pezizellaceae</taxon>
        <taxon>Calycina</taxon>
    </lineage>
</organism>
<protein>
    <submittedName>
        <fullName evidence="2">Uncharacterized protein</fullName>
    </submittedName>
</protein>
<sequence>MCHFLCFHCTLLINCLSSNTDFSSFRDDRASVDLACPYQAAQLLKSAPELPVRNVDSYAWMATVNFPTNHRTYQLIIGEGSLLNIKYCS</sequence>
<dbReference type="Proteomes" id="UP000887226">
    <property type="component" value="Unassembled WGS sequence"/>
</dbReference>
<keyword evidence="1" id="KW-0732">Signal</keyword>
<evidence type="ECO:0000313" key="3">
    <source>
        <dbReference type="Proteomes" id="UP000887226"/>
    </source>
</evidence>
<reference evidence="2" key="1">
    <citation type="journal article" date="2021" name="IMA Fungus">
        <title>Genomic characterization of three marine fungi, including Emericellopsis atlantica sp. nov. with signatures of a generalist lifestyle and marine biomass degradation.</title>
        <authorList>
            <person name="Hagestad O.C."/>
            <person name="Hou L."/>
            <person name="Andersen J.H."/>
            <person name="Hansen E.H."/>
            <person name="Altermark B."/>
            <person name="Li C."/>
            <person name="Kuhnert E."/>
            <person name="Cox R.J."/>
            <person name="Crous P.W."/>
            <person name="Spatafora J.W."/>
            <person name="Lail K."/>
            <person name="Amirebrahimi M."/>
            <person name="Lipzen A."/>
            <person name="Pangilinan J."/>
            <person name="Andreopoulos W."/>
            <person name="Hayes R.D."/>
            <person name="Ng V."/>
            <person name="Grigoriev I.V."/>
            <person name="Jackson S.A."/>
            <person name="Sutton T.D.S."/>
            <person name="Dobson A.D.W."/>
            <person name="Rama T."/>
        </authorList>
    </citation>
    <scope>NUCLEOTIDE SEQUENCE</scope>
    <source>
        <strain evidence="2">TRa3180A</strain>
    </source>
</reference>
<evidence type="ECO:0000256" key="1">
    <source>
        <dbReference type="SAM" id="SignalP"/>
    </source>
</evidence>
<dbReference type="AlphaFoldDB" id="A0A9P7YVI5"/>
<keyword evidence="3" id="KW-1185">Reference proteome</keyword>
<comment type="caution">
    <text evidence="2">The sequence shown here is derived from an EMBL/GenBank/DDBJ whole genome shotgun (WGS) entry which is preliminary data.</text>
</comment>
<proteinExistence type="predicted"/>
<evidence type="ECO:0000313" key="2">
    <source>
        <dbReference type="EMBL" id="KAG9240005.1"/>
    </source>
</evidence>
<feature type="chain" id="PRO_5040157418" evidence="1">
    <location>
        <begin position="18"/>
        <end position="89"/>
    </location>
</feature>
<accession>A0A9P7YVI5</accession>
<dbReference type="EMBL" id="MU254649">
    <property type="protein sequence ID" value="KAG9240005.1"/>
    <property type="molecule type" value="Genomic_DNA"/>
</dbReference>